<comment type="caution">
    <text evidence="1">The sequence shown here is derived from an EMBL/GenBank/DDBJ whole genome shotgun (WGS) entry which is preliminary data.</text>
</comment>
<name>X1C013_9ZZZZ</name>
<protein>
    <submittedName>
        <fullName evidence="1">Uncharacterized protein</fullName>
    </submittedName>
</protein>
<proteinExistence type="predicted"/>
<sequence>MSYERGKVFSTTLDEDANIELIRLAKSSGYKKKFIASHAIMQVAPMGMLDPDWEDSIKELKEARGVSNKYAFLDDPRICPLMTYANDYYVCIQGKEGKTLKIQKLSTDLEESIQLCSKCVIAKNMHRELEETKDQLVTLEMKIKKGMVYEIPSCKRGG</sequence>
<reference evidence="1" key="1">
    <citation type="journal article" date="2014" name="Front. Microbiol.">
        <title>High frequency of phylogenetically diverse reductive dehalogenase-homologous genes in deep subseafloor sedimentary metagenomes.</title>
        <authorList>
            <person name="Kawai M."/>
            <person name="Futagami T."/>
            <person name="Toyoda A."/>
            <person name="Takaki Y."/>
            <person name="Nishi S."/>
            <person name="Hori S."/>
            <person name="Arai W."/>
            <person name="Tsubouchi T."/>
            <person name="Morono Y."/>
            <person name="Uchiyama I."/>
            <person name="Ito T."/>
            <person name="Fujiyama A."/>
            <person name="Inagaki F."/>
            <person name="Takami H."/>
        </authorList>
    </citation>
    <scope>NUCLEOTIDE SEQUENCE</scope>
    <source>
        <strain evidence="1">Expedition CK06-06</strain>
    </source>
</reference>
<dbReference type="AlphaFoldDB" id="X1C013"/>
<organism evidence="1">
    <name type="scientific">marine sediment metagenome</name>
    <dbReference type="NCBI Taxonomy" id="412755"/>
    <lineage>
        <taxon>unclassified sequences</taxon>
        <taxon>metagenomes</taxon>
        <taxon>ecological metagenomes</taxon>
    </lineage>
</organism>
<feature type="non-terminal residue" evidence="1">
    <location>
        <position position="158"/>
    </location>
</feature>
<accession>X1C013</accession>
<dbReference type="EMBL" id="BART01028056">
    <property type="protein sequence ID" value="GAH00582.1"/>
    <property type="molecule type" value="Genomic_DNA"/>
</dbReference>
<evidence type="ECO:0000313" key="1">
    <source>
        <dbReference type="EMBL" id="GAH00582.1"/>
    </source>
</evidence>
<gene>
    <name evidence="1" type="ORF">S01H4_49578</name>
</gene>